<evidence type="ECO:0000313" key="9">
    <source>
        <dbReference type="Proteomes" id="UP001141552"/>
    </source>
</evidence>
<keyword evidence="4 7" id="KW-1133">Transmembrane helix</keyword>
<accession>A0A9Q0FD58</accession>
<keyword evidence="5 7" id="KW-0472">Membrane</keyword>
<dbReference type="EMBL" id="JAKUCV010005922">
    <property type="protein sequence ID" value="KAJ4829315.1"/>
    <property type="molecule type" value="Genomic_DNA"/>
</dbReference>
<organism evidence="8 9">
    <name type="scientific">Turnera subulata</name>
    <dbReference type="NCBI Taxonomy" id="218843"/>
    <lineage>
        <taxon>Eukaryota</taxon>
        <taxon>Viridiplantae</taxon>
        <taxon>Streptophyta</taxon>
        <taxon>Embryophyta</taxon>
        <taxon>Tracheophyta</taxon>
        <taxon>Spermatophyta</taxon>
        <taxon>Magnoliopsida</taxon>
        <taxon>eudicotyledons</taxon>
        <taxon>Gunneridae</taxon>
        <taxon>Pentapetalae</taxon>
        <taxon>rosids</taxon>
        <taxon>fabids</taxon>
        <taxon>Malpighiales</taxon>
        <taxon>Passifloraceae</taxon>
        <taxon>Turnera</taxon>
    </lineage>
</organism>
<feature type="transmembrane region" description="Helical" evidence="7">
    <location>
        <begin position="222"/>
        <end position="243"/>
    </location>
</feature>
<protein>
    <submittedName>
        <fullName evidence="8">Uncharacterized protein</fullName>
    </submittedName>
</protein>
<keyword evidence="3 7" id="KW-0812">Transmembrane</keyword>
<keyword evidence="6" id="KW-0325">Glycoprotein</keyword>
<dbReference type="Pfam" id="PF10268">
    <property type="entry name" value="Tmemb_161AB"/>
    <property type="match status" value="1"/>
</dbReference>
<evidence type="ECO:0000256" key="6">
    <source>
        <dbReference type="ARBA" id="ARBA00023180"/>
    </source>
</evidence>
<evidence type="ECO:0000256" key="2">
    <source>
        <dbReference type="ARBA" id="ARBA00009706"/>
    </source>
</evidence>
<dbReference type="GO" id="GO:0016020">
    <property type="term" value="C:membrane"/>
    <property type="evidence" value="ECO:0007669"/>
    <property type="project" value="UniProtKB-SubCell"/>
</dbReference>
<evidence type="ECO:0000256" key="7">
    <source>
        <dbReference type="SAM" id="Phobius"/>
    </source>
</evidence>
<feature type="transmembrane region" description="Helical" evidence="7">
    <location>
        <begin position="189"/>
        <end position="210"/>
    </location>
</feature>
<dbReference type="AlphaFoldDB" id="A0A9Q0FD58"/>
<comment type="subcellular location">
    <subcellularLocation>
        <location evidence="1">Membrane</location>
        <topology evidence="1">Multi-pass membrane protein</topology>
    </subcellularLocation>
</comment>
<feature type="transmembrane region" description="Helical" evidence="7">
    <location>
        <begin position="391"/>
        <end position="412"/>
    </location>
</feature>
<feature type="transmembrane region" description="Helical" evidence="7">
    <location>
        <begin position="20"/>
        <end position="38"/>
    </location>
</feature>
<evidence type="ECO:0000256" key="3">
    <source>
        <dbReference type="ARBA" id="ARBA00022692"/>
    </source>
</evidence>
<dbReference type="InterPro" id="IPR019395">
    <property type="entry name" value="Transmembrane_161A/B"/>
</dbReference>
<evidence type="ECO:0000256" key="4">
    <source>
        <dbReference type="ARBA" id="ARBA00022989"/>
    </source>
</evidence>
<feature type="transmembrane region" description="Helical" evidence="7">
    <location>
        <begin position="154"/>
        <end position="177"/>
    </location>
</feature>
<comment type="similarity">
    <text evidence="2">Belongs to the TMEM161 family.</text>
</comment>
<gene>
    <name evidence="8" type="ORF">Tsubulata_042818</name>
</gene>
<comment type="caution">
    <text evidence="8">The sequence shown here is derived from an EMBL/GenBank/DDBJ whole genome shotgun (WGS) entry which is preliminary data.</text>
</comment>
<dbReference type="PANTHER" id="PTHR13624">
    <property type="entry name" value="RE42071P"/>
    <property type="match status" value="1"/>
</dbReference>
<evidence type="ECO:0000256" key="5">
    <source>
        <dbReference type="ARBA" id="ARBA00023136"/>
    </source>
</evidence>
<reference evidence="8" key="2">
    <citation type="journal article" date="2023" name="Plants (Basel)">
        <title>Annotation of the Turnera subulata (Passifloraceae) Draft Genome Reveals the S-Locus Evolved after the Divergence of Turneroideae from Passifloroideae in a Stepwise Manner.</title>
        <authorList>
            <person name="Henning P.M."/>
            <person name="Roalson E.H."/>
            <person name="Mir W."/>
            <person name="McCubbin A.G."/>
            <person name="Shore J.S."/>
        </authorList>
    </citation>
    <scope>NUCLEOTIDE SEQUENCE</scope>
    <source>
        <strain evidence="8">F60SS</strain>
    </source>
</reference>
<dbReference type="OrthoDB" id="784140at2759"/>
<feature type="transmembrane region" description="Helical" evidence="7">
    <location>
        <begin position="264"/>
        <end position="289"/>
    </location>
</feature>
<evidence type="ECO:0000256" key="1">
    <source>
        <dbReference type="ARBA" id="ARBA00004141"/>
    </source>
</evidence>
<name>A0A9Q0FD58_9ROSI</name>
<dbReference type="PANTHER" id="PTHR13624:SF6">
    <property type="entry name" value="EMEI"/>
    <property type="match status" value="1"/>
</dbReference>
<feature type="transmembrane region" description="Helical" evidence="7">
    <location>
        <begin position="114"/>
        <end position="134"/>
    </location>
</feature>
<proteinExistence type="inferred from homology"/>
<keyword evidence="9" id="KW-1185">Reference proteome</keyword>
<sequence length="449" mass="50427">MTMVLQLFETYKNLLLQTSLSVSLALLLTFLKLPVFFLRGLHTYIHPENVGQQNGVKAAIRRPNSSDSAPVSNADLRRRHKPKDKFEFDESNAQIFRLKLDEAHLQTRLYFNDYWYSFLYSSLALSCFLLYKYLGVEAASDGAGAGILASSGSVVLPFVFGLASFCKLLVSLARVSFEKSASKRSEKQLALLVGLWGFGFGLMICSGIGHSVFSFDLASVDGFGKFFVALLMGCFAGFLYMPAGKNARSFWLGTDQLRSNLSMIYCGWFGRMILYASYLFSSFTVLLWISPLTEILLFKGIDNNNRGTHSTISGNRDADKLAGNLGFTRTDFDKLRFWCLFLSGILQILALRPNLQMFLNEALLSWYQRLHASKVPDLDFSRAKVFLHNHYMCLVVLQFLAPPVLVLLFLGFSQIDGDSFRNIFCGLIPCSAFTREIPAPFDMFNLVGN</sequence>
<evidence type="ECO:0000313" key="8">
    <source>
        <dbReference type="EMBL" id="KAJ4829315.1"/>
    </source>
</evidence>
<dbReference type="Proteomes" id="UP001141552">
    <property type="component" value="Unassembled WGS sequence"/>
</dbReference>
<reference evidence="8" key="1">
    <citation type="submission" date="2022-02" db="EMBL/GenBank/DDBJ databases">
        <authorList>
            <person name="Henning P.M."/>
            <person name="McCubbin A.G."/>
            <person name="Shore J.S."/>
        </authorList>
    </citation>
    <scope>NUCLEOTIDE SEQUENCE</scope>
    <source>
        <strain evidence="8">F60SS</strain>
        <tissue evidence="8">Leaves</tissue>
    </source>
</reference>